<comment type="similarity">
    <text evidence="1">Belongs to the 'GDSL' lipolytic enzyme family. Platelet-activating factor acetylhydrolase IB beta/gamma subunits subfamily.</text>
</comment>
<dbReference type="Proteomes" id="UP000293347">
    <property type="component" value="Unassembled WGS sequence"/>
</dbReference>
<dbReference type="InterPro" id="IPR036514">
    <property type="entry name" value="SGNH_hydro_sf"/>
</dbReference>
<name>A0A4R0NU52_9SPHI</name>
<dbReference type="OrthoDB" id="9796689at2"/>
<proteinExistence type="inferred from homology"/>
<dbReference type="PANTHER" id="PTHR11852:SF0">
    <property type="entry name" value="PLATELET-ACTIVATING FACTOR ACETYLHYDROLASE IB SUBUNIT BETA HOMOLOG"/>
    <property type="match status" value="1"/>
</dbReference>
<gene>
    <name evidence="3" type="ORF">EZ437_05935</name>
</gene>
<accession>A0A4R0NU52</accession>
<dbReference type="SUPFAM" id="SSF53474">
    <property type="entry name" value="alpha/beta-Hydrolases"/>
    <property type="match status" value="1"/>
</dbReference>
<evidence type="ECO:0000259" key="2">
    <source>
        <dbReference type="Pfam" id="PF13472"/>
    </source>
</evidence>
<dbReference type="InterPro" id="IPR013830">
    <property type="entry name" value="SGNH_hydro"/>
</dbReference>
<feature type="domain" description="SGNH hydrolase-type esterase" evidence="2">
    <location>
        <begin position="496"/>
        <end position="679"/>
    </location>
</feature>
<dbReference type="SUPFAM" id="SSF52266">
    <property type="entry name" value="SGNH hydrolase"/>
    <property type="match status" value="2"/>
</dbReference>
<sequence>MKYAFLLYFFFGIGFGPLVYAQKPVTYLSLEGKPLTKGNALNATGNAVSFKAALLRLIRTTSKQPKGTVLLLPGGAYKSLKTKSEGLAEAALINKQGFDAAILDYHVDAVKDTRDLALKDVIQAVKTLRAEQAKKSLSNGLLVVKGFEAGAHLAARALQYMNENEQPDSVHLVDPAYLNETIAGTVFPRVMPPLHPKAKLHITFSANPNEAWKISASEYQKTWKGYEPLKGTNPAASAVEGYSTARHNAKLEATAKDQYDLILLGNSITNNFEKQEYQPIWNQFFAPRKALNLGYSGYRTENLIWNIEHGALDGQSPKVLILEIGTNNVDEKNYPTRHTAAQLAGGIETIVKLVRQRLPLTKVVLLRCFPGAYGGPNPTSHRAILERASDIVSKLADGKNIFYCDVNHVFLNFDCAINKVLMPDYLHPSPEGARRWAQGMEPLLSSLMGDQSLDTQLPANTAIVPVSKLENDSYNWWDRHAEVLRIKDAVNPEIVLIGNSITHFWGGVPKLVNANGEARVPNGPKSWESVFSQYRVLNLGFGWDRTQNVLWRLDHGELDGLTPRTVVVNIGTNNTSETANARMNTAEEIAEGIRTICLRIRSKVPTARIVLMAVFPREKDPQHPRRVLINEINKLLEAFAKENKLKYLDIGPKLLAADGTLLPGMMPDNTHPSDQGYQIWADALKPNLDSLIIR</sequence>
<dbReference type="RefSeq" id="WP_131594189.1">
    <property type="nucleotide sequence ID" value="NZ_SJSL01000001.1"/>
</dbReference>
<feature type="domain" description="SGNH hydrolase-type esterase" evidence="2">
    <location>
        <begin position="263"/>
        <end position="435"/>
    </location>
</feature>
<evidence type="ECO:0000256" key="1">
    <source>
        <dbReference type="ARBA" id="ARBA00038184"/>
    </source>
</evidence>
<dbReference type="AlphaFoldDB" id="A0A4R0NU52"/>
<organism evidence="3 4">
    <name type="scientific">Pedobacter psychroterrae</name>
    <dbReference type="NCBI Taxonomy" id="2530453"/>
    <lineage>
        <taxon>Bacteria</taxon>
        <taxon>Pseudomonadati</taxon>
        <taxon>Bacteroidota</taxon>
        <taxon>Sphingobacteriia</taxon>
        <taxon>Sphingobacteriales</taxon>
        <taxon>Sphingobacteriaceae</taxon>
        <taxon>Pedobacter</taxon>
    </lineage>
</organism>
<dbReference type="PANTHER" id="PTHR11852">
    <property type="entry name" value="PLATELET-ACTIVATING FACTOR ACETYLHYDROLASE"/>
    <property type="match status" value="1"/>
</dbReference>
<dbReference type="Gene3D" id="3.40.50.1110">
    <property type="entry name" value="SGNH hydrolase"/>
    <property type="match status" value="2"/>
</dbReference>
<evidence type="ECO:0000313" key="4">
    <source>
        <dbReference type="Proteomes" id="UP000293347"/>
    </source>
</evidence>
<dbReference type="Pfam" id="PF13472">
    <property type="entry name" value="Lipase_GDSL_2"/>
    <property type="match status" value="2"/>
</dbReference>
<dbReference type="InterPro" id="IPR029058">
    <property type="entry name" value="AB_hydrolase_fold"/>
</dbReference>
<comment type="caution">
    <text evidence="3">The sequence shown here is derived from an EMBL/GenBank/DDBJ whole genome shotgun (WGS) entry which is preliminary data.</text>
</comment>
<evidence type="ECO:0000313" key="3">
    <source>
        <dbReference type="EMBL" id="TCD03503.1"/>
    </source>
</evidence>
<dbReference type="GO" id="GO:0016788">
    <property type="term" value="F:hydrolase activity, acting on ester bonds"/>
    <property type="evidence" value="ECO:0007669"/>
    <property type="project" value="UniProtKB-ARBA"/>
</dbReference>
<dbReference type="EMBL" id="SJSL01000001">
    <property type="protein sequence ID" value="TCD03503.1"/>
    <property type="molecule type" value="Genomic_DNA"/>
</dbReference>
<keyword evidence="4" id="KW-1185">Reference proteome</keyword>
<reference evidence="3 4" key="1">
    <citation type="submission" date="2019-02" db="EMBL/GenBank/DDBJ databases">
        <title>Pedobacter sp. RP-1-14 sp. nov., isolated from Arctic soil.</title>
        <authorList>
            <person name="Dahal R.H."/>
        </authorList>
    </citation>
    <scope>NUCLEOTIDE SEQUENCE [LARGE SCALE GENOMIC DNA]</scope>
    <source>
        <strain evidence="3 4">RP-1-14</strain>
    </source>
</reference>
<protein>
    <recommendedName>
        <fullName evidence="2">SGNH hydrolase-type esterase domain-containing protein</fullName>
    </recommendedName>
</protein>
<dbReference type="Gene3D" id="3.40.50.1820">
    <property type="entry name" value="alpha/beta hydrolase"/>
    <property type="match status" value="1"/>
</dbReference>